<feature type="domain" description="FHA" evidence="3">
    <location>
        <begin position="32"/>
        <end position="93"/>
    </location>
</feature>
<dbReference type="SMART" id="SM00240">
    <property type="entry name" value="FHA"/>
    <property type="match status" value="1"/>
</dbReference>
<dbReference type="EMBL" id="JAPQKI010000004">
    <property type="protein sequence ID" value="KAJ5103688.1"/>
    <property type="molecule type" value="Genomic_DNA"/>
</dbReference>
<feature type="region of interest" description="Disordered" evidence="1">
    <location>
        <begin position="379"/>
        <end position="520"/>
    </location>
</feature>
<dbReference type="SUPFAM" id="SSF49879">
    <property type="entry name" value="SMAD/FHA domain"/>
    <property type="match status" value="1"/>
</dbReference>
<keyword evidence="2" id="KW-1133">Transmembrane helix</keyword>
<dbReference type="InterPro" id="IPR051176">
    <property type="entry name" value="Cent_Immune-Sig_Mod"/>
</dbReference>
<protein>
    <recommendedName>
        <fullName evidence="3">FHA domain-containing protein</fullName>
    </recommendedName>
</protein>
<evidence type="ECO:0000259" key="3">
    <source>
        <dbReference type="PROSITE" id="PS50006"/>
    </source>
</evidence>
<keyword evidence="2" id="KW-0472">Membrane</keyword>
<dbReference type="PANTHER" id="PTHR15715">
    <property type="entry name" value="CENTROSOMAL PROTEIN OF 170 KDA"/>
    <property type="match status" value="1"/>
</dbReference>
<comment type="caution">
    <text evidence="4">The sequence shown here is derived from an EMBL/GenBank/DDBJ whole genome shotgun (WGS) entry which is preliminary data.</text>
</comment>
<dbReference type="PANTHER" id="PTHR15715:SF37">
    <property type="entry name" value="LD47843P"/>
    <property type="match status" value="1"/>
</dbReference>
<feature type="compositionally biased region" description="Polar residues" evidence="1">
    <location>
        <begin position="142"/>
        <end position="166"/>
    </location>
</feature>
<feature type="compositionally biased region" description="Basic and acidic residues" evidence="1">
    <location>
        <begin position="181"/>
        <end position="190"/>
    </location>
</feature>
<accession>A0A9W9FNZ3</accession>
<sequence>MSNTRVLITFVPVEFEGEITRSFTLSEQNPSVIIGRSSKREARNRSPSHENFWFDSRVMSRDHAELIFCNKFKTVYLRDMISTHGTYINNQLLTPDERETLLDGDTVRFGVDVDRGDEEFPALNVRCQIDCLSQVAPKPSTIENPAISSSGAKNLTRPTSSSNTFSVPEDSDVEEVSATKVNHETRRENAKPASQNSHTPVSPISNPHGIIDLDCNPAGQRAPPLGTVPKNAPVATTTIDLSEDGEDNSRDADSCLSPGYLSSEMDISDEESDVGSPYSPSPSSDGADVTQQNTSAPGVLSETSESDSEAECIDPSVLNPSVPTQSIPNGKCNSETVHHEKTAGGFANEPIKEKAPNPFISPPPKLPFAPLPPWIQPPGMGYGPPPPPLPTETMFTPPPPWAYRSYGRYNDVSQYDDSLDYDDEPRYDEDSQYDDGYQYDDGPFCWRPTPAPRIPQPVSGPLQPATSTSVHGSLPNKDSKPTSEVALEKEPVLKKSDEETLRTPDMPTMKRKASQLEPNDVQQDVKLAKLDNVPQSEVASAIFSALSEADTGAEPPQKRAKTTPPMPKNLTGLAATVVVSAMLGSLGTIALLAALPAGYFQ</sequence>
<feature type="compositionally biased region" description="Polar residues" evidence="1">
    <location>
        <begin position="192"/>
        <end position="205"/>
    </location>
</feature>
<feature type="region of interest" description="Disordered" evidence="1">
    <location>
        <begin position="142"/>
        <end position="364"/>
    </location>
</feature>
<feature type="transmembrane region" description="Helical" evidence="2">
    <location>
        <begin position="573"/>
        <end position="595"/>
    </location>
</feature>
<dbReference type="RefSeq" id="XP_056477068.1">
    <property type="nucleotide sequence ID" value="XM_056616711.1"/>
</dbReference>
<feature type="compositionally biased region" description="Pro residues" evidence="1">
    <location>
        <begin position="383"/>
        <end position="401"/>
    </location>
</feature>
<dbReference type="PROSITE" id="PS50006">
    <property type="entry name" value="FHA_DOMAIN"/>
    <property type="match status" value="1"/>
</dbReference>
<name>A0A9W9FNZ3_9EURO</name>
<dbReference type="OrthoDB" id="4096268at2759"/>
<feature type="compositionally biased region" description="Acidic residues" evidence="1">
    <location>
        <begin position="417"/>
        <end position="433"/>
    </location>
</feature>
<evidence type="ECO:0000313" key="5">
    <source>
        <dbReference type="Proteomes" id="UP001149074"/>
    </source>
</evidence>
<keyword evidence="5" id="KW-1185">Reference proteome</keyword>
<dbReference type="GeneID" id="81355690"/>
<dbReference type="InterPro" id="IPR008984">
    <property type="entry name" value="SMAD_FHA_dom_sf"/>
</dbReference>
<dbReference type="Proteomes" id="UP001149074">
    <property type="component" value="Unassembled WGS sequence"/>
</dbReference>
<keyword evidence="2" id="KW-0812">Transmembrane</keyword>
<organism evidence="4 5">
    <name type="scientific">Penicillium argentinense</name>
    <dbReference type="NCBI Taxonomy" id="1131581"/>
    <lineage>
        <taxon>Eukaryota</taxon>
        <taxon>Fungi</taxon>
        <taxon>Dikarya</taxon>
        <taxon>Ascomycota</taxon>
        <taxon>Pezizomycotina</taxon>
        <taxon>Eurotiomycetes</taxon>
        <taxon>Eurotiomycetidae</taxon>
        <taxon>Eurotiales</taxon>
        <taxon>Aspergillaceae</taxon>
        <taxon>Penicillium</taxon>
    </lineage>
</organism>
<proteinExistence type="predicted"/>
<reference evidence="4" key="1">
    <citation type="submission" date="2022-11" db="EMBL/GenBank/DDBJ databases">
        <authorList>
            <person name="Petersen C."/>
        </authorList>
    </citation>
    <scope>NUCLEOTIDE SEQUENCE</scope>
    <source>
        <strain evidence="4">IBT 30761</strain>
    </source>
</reference>
<dbReference type="AlphaFoldDB" id="A0A9W9FNZ3"/>
<dbReference type="Gene3D" id="2.60.200.20">
    <property type="match status" value="1"/>
</dbReference>
<dbReference type="InterPro" id="IPR000253">
    <property type="entry name" value="FHA_dom"/>
</dbReference>
<dbReference type="Pfam" id="PF00498">
    <property type="entry name" value="FHA"/>
    <property type="match status" value="1"/>
</dbReference>
<evidence type="ECO:0000313" key="4">
    <source>
        <dbReference type="EMBL" id="KAJ5103688.1"/>
    </source>
</evidence>
<feature type="compositionally biased region" description="Basic and acidic residues" evidence="1">
    <location>
        <begin position="477"/>
        <end position="502"/>
    </location>
</feature>
<reference evidence="4" key="2">
    <citation type="journal article" date="2023" name="IMA Fungus">
        <title>Comparative genomic study of the Penicillium genus elucidates a diverse pangenome and 15 lateral gene transfer events.</title>
        <authorList>
            <person name="Petersen C."/>
            <person name="Sorensen T."/>
            <person name="Nielsen M.R."/>
            <person name="Sondergaard T.E."/>
            <person name="Sorensen J.L."/>
            <person name="Fitzpatrick D.A."/>
            <person name="Frisvad J.C."/>
            <person name="Nielsen K.L."/>
        </authorList>
    </citation>
    <scope>NUCLEOTIDE SEQUENCE</scope>
    <source>
        <strain evidence="4">IBT 30761</strain>
    </source>
</reference>
<evidence type="ECO:0000256" key="1">
    <source>
        <dbReference type="SAM" id="MobiDB-lite"/>
    </source>
</evidence>
<feature type="compositionally biased region" description="Polar residues" evidence="1">
    <location>
        <begin position="318"/>
        <end position="335"/>
    </location>
</feature>
<gene>
    <name evidence="4" type="ORF">N7532_004217</name>
</gene>
<feature type="region of interest" description="Disordered" evidence="1">
    <location>
        <begin position="548"/>
        <end position="567"/>
    </location>
</feature>
<evidence type="ECO:0000256" key="2">
    <source>
        <dbReference type="SAM" id="Phobius"/>
    </source>
</evidence>